<feature type="compositionally biased region" description="Low complexity" evidence="18">
    <location>
        <begin position="641"/>
        <end position="650"/>
    </location>
</feature>
<dbReference type="EC" id="3.6.4.12" evidence="4"/>
<evidence type="ECO:0000256" key="7">
    <source>
        <dbReference type="ARBA" id="ARBA00022741"/>
    </source>
</evidence>
<dbReference type="InterPro" id="IPR005161">
    <property type="entry name" value="Ku_N"/>
</dbReference>
<evidence type="ECO:0000256" key="17">
    <source>
        <dbReference type="ARBA" id="ARBA00031847"/>
    </source>
</evidence>
<evidence type="ECO:0000256" key="13">
    <source>
        <dbReference type="ARBA" id="ARBA00023125"/>
    </source>
</evidence>
<keyword evidence="15" id="KW-0234">DNA repair</keyword>
<dbReference type="InterPro" id="IPR016194">
    <property type="entry name" value="SPOC-like_C_dom_sf"/>
</dbReference>
<feature type="compositionally biased region" description="Low complexity" evidence="18">
    <location>
        <begin position="690"/>
        <end position="700"/>
    </location>
</feature>
<protein>
    <recommendedName>
        <fullName evidence="5">ATP-dependent DNA helicase II subunit 2</fullName>
        <ecNumber evidence="4">3.6.4.12</ecNumber>
    </recommendedName>
    <alternativeName>
        <fullName evidence="17">ATP-dependent DNA helicase II subunit Ku80</fullName>
    </alternativeName>
</protein>
<dbReference type="Pfam" id="PF03731">
    <property type="entry name" value="Ku_N"/>
    <property type="match status" value="1"/>
</dbReference>
<dbReference type="InterPro" id="IPR006164">
    <property type="entry name" value="DNA_bd_Ku70/Ku80"/>
</dbReference>
<keyword evidence="14" id="KW-0233">DNA recombination</keyword>
<name>A0ABR3IQH3_9AGAR</name>
<keyword evidence="13" id="KW-0238">DNA-binding</keyword>
<evidence type="ECO:0000256" key="4">
    <source>
        <dbReference type="ARBA" id="ARBA00012551"/>
    </source>
</evidence>
<feature type="domain" description="VWFA" evidence="19">
    <location>
        <begin position="10"/>
        <end position="221"/>
    </location>
</feature>
<dbReference type="Gene3D" id="1.10.1600.10">
    <property type="match status" value="1"/>
</dbReference>
<dbReference type="InterPro" id="IPR024193">
    <property type="entry name" value="Ku80"/>
</dbReference>
<evidence type="ECO:0000256" key="9">
    <source>
        <dbReference type="ARBA" id="ARBA00022801"/>
    </source>
</evidence>
<dbReference type="Gene3D" id="3.40.50.410">
    <property type="entry name" value="von Willebrand factor, type A domain"/>
    <property type="match status" value="1"/>
</dbReference>
<keyword evidence="6" id="KW-0158">Chromosome</keyword>
<dbReference type="Pfam" id="PF02735">
    <property type="entry name" value="Ku"/>
    <property type="match status" value="1"/>
</dbReference>
<evidence type="ECO:0000256" key="12">
    <source>
        <dbReference type="ARBA" id="ARBA00022895"/>
    </source>
</evidence>
<comment type="subcellular location">
    <subcellularLocation>
        <location evidence="2">Chromosome</location>
        <location evidence="2">Telomere</location>
    </subcellularLocation>
    <subcellularLocation>
        <location evidence="1">Nucleus</location>
    </subcellularLocation>
</comment>
<gene>
    <name evidence="20" type="ORF">HGRIS_014711</name>
</gene>
<dbReference type="Gene3D" id="2.40.290.10">
    <property type="match status" value="1"/>
</dbReference>
<dbReference type="InterPro" id="IPR036494">
    <property type="entry name" value="Ku_C_sf"/>
</dbReference>
<evidence type="ECO:0000313" key="20">
    <source>
        <dbReference type="EMBL" id="KAL0945550.1"/>
    </source>
</evidence>
<keyword evidence="7" id="KW-0547">Nucleotide-binding</keyword>
<dbReference type="SUPFAM" id="SSF53300">
    <property type="entry name" value="vWA-like"/>
    <property type="match status" value="1"/>
</dbReference>
<keyword evidence="21" id="KW-1185">Reference proteome</keyword>
<dbReference type="Pfam" id="PF08785">
    <property type="entry name" value="Ku_PK_bind"/>
    <property type="match status" value="1"/>
</dbReference>
<evidence type="ECO:0000256" key="10">
    <source>
        <dbReference type="ARBA" id="ARBA00022806"/>
    </source>
</evidence>
<reference evidence="21" key="1">
    <citation type="submission" date="2024-06" db="EMBL/GenBank/DDBJ databases">
        <title>Multi-omics analyses provide insights into the biosynthesis of the anticancer antibiotic pleurotin in Hohenbuehelia grisea.</title>
        <authorList>
            <person name="Weaver J.A."/>
            <person name="Alberti F."/>
        </authorList>
    </citation>
    <scope>NUCLEOTIDE SEQUENCE [LARGE SCALE GENOMIC DNA]</scope>
    <source>
        <strain evidence="21">T-177</strain>
    </source>
</reference>
<keyword evidence="12" id="KW-0779">Telomere</keyword>
<dbReference type="SUPFAM" id="SSF100939">
    <property type="entry name" value="SPOC domain-like"/>
    <property type="match status" value="1"/>
</dbReference>
<dbReference type="InterPro" id="IPR002035">
    <property type="entry name" value="VWF_A"/>
</dbReference>
<evidence type="ECO:0000256" key="5">
    <source>
        <dbReference type="ARBA" id="ARBA00021792"/>
    </source>
</evidence>
<dbReference type="SUPFAM" id="SSF101420">
    <property type="entry name" value="C-terminal domain of Ku80"/>
    <property type="match status" value="1"/>
</dbReference>
<dbReference type="Gene3D" id="1.25.40.240">
    <property type="entry name" value="Ku, C-terminal domain"/>
    <property type="match status" value="1"/>
</dbReference>
<evidence type="ECO:0000256" key="11">
    <source>
        <dbReference type="ARBA" id="ARBA00022840"/>
    </source>
</evidence>
<comment type="caution">
    <text evidence="20">The sequence shown here is derived from an EMBL/GenBank/DDBJ whole genome shotgun (WGS) entry which is preliminary data.</text>
</comment>
<dbReference type="CDD" id="cd00873">
    <property type="entry name" value="KU80"/>
    <property type="match status" value="1"/>
</dbReference>
<evidence type="ECO:0000256" key="2">
    <source>
        <dbReference type="ARBA" id="ARBA00004574"/>
    </source>
</evidence>
<evidence type="ECO:0000256" key="8">
    <source>
        <dbReference type="ARBA" id="ARBA00022763"/>
    </source>
</evidence>
<evidence type="ECO:0000256" key="3">
    <source>
        <dbReference type="ARBA" id="ARBA00007726"/>
    </source>
</evidence>
<feature type="compositionally biased region" description="Basic and acidic residues" evidence="18">
    <location>
        <begin position="612"/>
        <end position="626"/>
    </location>
</feature>
<dbReference type="SMART" id="SM00559">
    <property type="entry name" value="Ku78"/>
    <property type="match status" value="1"/>
</dbReference>
<dbReference type="InterPro" id="IPR014893">
    <property type="entry name" value="Ku_PK_bind"/>
</dbReference>
<keyword evidence="10" id="KW-0347">Helicase</keyword>
<accession>A0ABR3IQH3</accession>
<evidence type="ECO:0000256" key="14">
    <source>
        <dbReference type="ARBA" id="ARBA00023172"/>
    </source>
</evidence>
<evidence type="ECO:0000313" key="21">
    <source>
        <dbReference type="Proteomes" id="UP001556367"/>
    </source>
</evidence>
<organism evidence="20 21">
    <name type="scientific">Hohenbuehelia grisea</name>
    <dbReference type="NCBI Taxonomy" id="104357"/>
    <lineage>
        <taxon>Eukaryota</taxon>
        <taxon>Fungi</taxon>
        <taxon>Dikarya</taxon>
        <taxon>Basidiomycota</taxon>
        <taxon>Agaricomycotina</taxon>
        <taxon>Agaricomycetes</taxon>
        <taxon>Agaricomycetidae</taxon>
        <taxon>Agaricales</taxon>
        <taxon>Pleurotineae</taxon>
        <taxon>Pleurotaceae</taxon>
        <taxon>Hohenbuehelia</taxon>
    </lineage>
</organism>
<dbReference type="PROSITE" id="PS50234">
    <property type="entry name" value="VWFA"/>
    <property type="match status" value="1"/>
</dbReference>
<sequence>MPAERAGYTVTMFLVDTSSSMGNMRTIEVPSGSNGQVISKEISHLEWALQFVKLKVQEMIYNGRKTDQCGVILFGSEETDNIINEKNGGYENVSEYIAIGQANTGTLAKLDALQPSSVNGDPIDALIVAIETQDTYLASKKTWTRKIVIVTDGENPIEIEDWEATVKKMDALDIGLTVVGVDFDDDELPFYEEDKSDIKRANETFYSTLTSTMHTGIVGNLALALQETARPDIKQTKSALMGTVLRLGDTETRPEEAMEVLIKTSKCTAIARPKSWKKFALRIDPETGEAVQQTMDVDGDEDPRSVFTELKMRSEYCFDTRVGRDENDDGENVKVEEADLAMDVDSQTQRGKKPDDHMEKIDKEQLIRGFKYGSTYVPCPDGQFPRLPTKKGIDICGFFSAKNFRRELSMSEIQYVWADPSQPQQQVALSSTVQAMFVKGVMAIARWVTKDGMDPKMGVLAPCVFEKVECLLWAQMPFADDVRKYTFASLDNLISKKGEKITRHPYIPTEEQEAAMDAFVDAMDLMEAGDKDEEGSRQPWFDTRLSYNPSVHRVKQAMFHCAVVSDIASNPLPPPHPETIKYFDPPKRVVKRARDAVEACKAALKVKEVPKRVAKTRKDGHVHARDDDDELLLLDRKKPSTSRTQSSQSQVRITEAPSASRSKGKAAATADDSATEDEEEEELLLDKVGPSKSKPKSASPKPQPREPLSPSLTPAIGRSRRMAKGAPMTPTRSMSPDSGAMDVDDPNGERQDPGLAPGRIIGNTFPLRDFKRNIAQGDVVSKAVEDLATVIGEIVGRPFSSRRRAELLECMEILRDTCLKEDEIEAWNDFLQKLKETCTSSGGDKAFWAGVTARSSEMGLISKKEAKKHGGTSSISEVEADEFFA</sequence>
<evidence type="ECO:0000256" key="15">
    <source>
        <dbReference type="ARBA" id="ARBA00023204"/>
    </source>
</evidence>
<feature type="compositionally biased region" description="Acidic residues" evidence="18">
    <location>
        <begin position="673"/>
        <end position="683"/>
    </location>
</feature>
<dbReference type="EMBL" id="JASNQZ010000017">
    <property type="protein sequence ID" value="KAL0945550.1"/>
    <property type="molecule type" value="Genomic_DNA"/>
</dbReference>
<keyword evidence="8" id="KW-0227">DNA damage</keyword>
<evidence type="ECO:0000256" key="6">
    <source>
        <dbReference type="ARBA" id="ARBA00022454"/>
    </source>
</evidence>
<dbReference type="PANTHER" id="PTHR12604">
    <property type="entry name" value="KU AUTOANTIGEN DNA HELICASE"/>
    <property type="match status" value="1"/>
</dbReference>
<comment type="similarity">
    <text evidence="3">Belongs to the ku80 family.</text>
</comment>
<evidence type="ECO:0000256" key="1">
    <source>
        <dbReference type="ARBA" id="ARBA00004123"/>
    </source>
</evidence>
<evidence type="ECO:0000256" key="16">
    <source>
        <dbReference type="ARBA" id="ARBA00023242"/>
    </source>
</evidence>
<keyword evidence="9" id="KW-0378">Hydrolase</keyword>
<evidence type="ECO:0000259" key="19">
    <source>
        <dbReference type="PROSITE" id="PS50234"/>
    </source>
</evidence>
<dbReference type="PANTHER" id="PTHR12604:SF4">
    <property type="entry name" value="X-RAY REPAIR CROSS-COMPLEMENTING PROTEIN 5"/>
    <property type="match status" value="1"/>
</dbReference>
<evidence type="ECO:0000256" key="18">
    <source>
        <dbReference type="SAM" id="MobiDB-lite"/>
    </source>
</evidence>
<keyword evidence="16" id="KW-0539">Nucleus</keyword>
<dbReference type="Proteomes" id="UP001556367">
    <property type="component" value="Unassembled WGS sequence"/>
</dbReference>
<feature type="region of interest" description="Disordered" evidence="18">
    <location>
        <begin position="864"/>
        <end position="885"/>
    </location>
</feature>
<dbReference type="InterPro" id="IPR036465">
    <property type="entry name" value="vWFA_dom_sf"/>
</dbReference>
<proteinExistence type="inferred from homology"/>
<feature type="region of interest" description="Disordered" evidence="18">
    <location>
        <begin position="612"/>
        <end position="759"/>
    </location>
</feature>
<keyword evidence="11" id="KW-0067">ATP-binding</keyword>